<evidence type="ECO:0000256" key="1">
    <source>
        <dbReference type="SAM" id="Phobius"/>
    </source>
</evidence>
<comment type="caution">
    <text evidence="2">The sequence shown here is derived from an EMBL/GenBank/DDBJ whole genome shotgun (WGS) entry which is preliminary data.</text>
</comment>
<name>A0A9D3TJ91_MEGAT</name>
<dbReference type="PANTHER" id="PTHR33444">
    <property type="entry name" value="SI:DKEY-19B23.12-RELATED"/>
    <property type="match status" value="1"/>
</dbReference>
<reference evidence="2" key="1">
    <citation type="submission" date="2021-01" db="EMBL/GenBank/DDBJ databases">
        <authorList>
            <person name="Zahm M."/>
            <person name="Roques C."/>
            <person name="Cabau C."/>
            <person name="Klopp C."/>
            <person name="Donnadieu C."/>
            <person name="Jouanno E."/>
            <person name="Lampietro C."/>
            <person name="Louis A."/>
            <person name="Herpin A."/>
            <person name="Echchiki A."/>
            <person name="Berthelot C."/>
            <person name="Parey E."/>
            <person name="Roest-Crollius H."/>
            <person name="Braasch I."/>
            <person name="Postlethwait J."/>
            <person name="Bobe J."/>
            <person name="Montfort J."/>
            <person name="Bouchez O."/>
            <person name="Begum T."/>
            <person name="Mejri S."/>
            <person name="Adams A."/>
            <person name="Chen W.-J."/>
            <person name="Guiguen Y."/>
        </authorList>
    </citation>
    <scope>NUCLEOTIDE SEQUENCE</scope>
    <source>
        <strain evidence="2">YG-15Mar2019-1</strain>
        <tissue evidence="2">Brain</tissue>
    </source>
</reference>
<gene>
    <name evidence="2" type="ORF">MATL_G00054990</name>
</gene>
<dbReference type="AlphaFoldDB" id="A0A9D3TJ91"/>
<keyword evidence="1" id="KW-0812">Transmembrane</keyword>
<accession>A0A9D3TJ91</accession>
<keyword evidence="3" id="KW-1185">Reference proteome</keyword>
<keyword evidence="1" id="KW-1133">Transmembrane helix</keyword>
<dbReference type="Proteomes" id="UP001046870">
    <property type="component" value="Chromosome 3"/>
</dbReference>
<proteinExistence type="predicted"/>
<organism evidence="2 3">
    <name type="scientific">Megalops atlanticus</name>
    <name type="common">Tarpon</name>
    <name type="synonym">Clupea gigantea</name>
    <dbReference type="NCBI Taxonomy" id="7932"/>
    <lineage>
        <taxon>Eukaryota</taxon>
        <taxon>Metazoa</taxon>
        <taxon>Chordata</taxon>
        <taxon>Craniata</taxon>
        <taxon>Vertebrata</taxon>
        <taxon>Euteleostomi</taxon>
        <taxon>Actinopterygii</taxon>
        <taxon>Neopterygii</taxon>
        <taxon>Teleostei</taxon>
        <taxon>Elopiformes</taxon>
        <taxon>Megalopidae</taxon>
        <taxon>Megalops</taxon>
    </lineage>
</organism>
<evidence type="ECO:0000313" key="3">
    <source>
        <dbReference type="Proteomes" id="UP001046870"/>
    </source>
</evidence>
<feature type="transmembrane region" description="Helical" evidence="1">
    <location>
        <begin position="154"/>
        <end position="174"/>
    </location>
</feature>
<dbReference type="OrthoDB" id="6157510at2759"/>
<feature type="transmembrane region" description="Helical" evidence="1">
    <location>
        <begin position="112"/>
        <end position="133"/>
    </location>
</feature>
<protein>
    <submittedName>
        <fullName evidence="2">Uncharacterized protein</fullName>
    </submittedName>
</protein>
<dbReference type="InterPro" id="IPR040350">
    <property type="entry name" value="TMEM272"/>
</dbReference>
<evidence type="ECO:0000313" key="2">
    <source>
        <dbReference type="EMBL" id="KAG7484911.1"/>
    </source>
</evidence>
<dbReference type="PANTHER" id="PTHR33444:SF2">
    <property type="entry name" value="MARVEL DOMAIN-CONTAINING PROTEIN"/>
    <property type="match status" value="1"/>
</dbReference>
<dbReference type="EMBL" id="JAFDVH010000003">
    <property type="protein sequence ID" value="KAG7484911.1"/>
    <property type="molecule type" value="Genomic_DNA"/>
</dbReference>
<sequence>MWTNLELSGEAEAVTTVGEGPRTENISQERRTNGFFQFPVASEEYIRLSATGVFVSVTMEDSRLLQNIRQPPKASTPVLVISKLIVVAIPITQIVLGVIYMNDCSQQPFIPIYLVVMGVCTIALTLLSCLPCAQEGEDGDQSPFSSFCTAWNSLMSLFLFCWFIAGNVWIYSIYPPTTTFPSS</sequence>
<keyword evidence="1" id="KW-0472">Membrane</keyword>
<feature type="transmembrane region" description="Helical" evidence="1">
    <location>
        <begin position="78"/>
        <end position="100"/>
    </location>
</feature>